<accession>A0A328CYX8</accession>
<feature type="domain" description="Phosphorylated adapter RNA export protein RNA-binding" evidence="12">
    <location>
        <begin position="107"/>
        <end position="186"/>
    </location>
</feature>
<reference evidence="13 14" key="1">
    <citation type="submission" date="2018-06" db="EMBL/GenBank/DDBJ databases">
        <title>The Genome of Cuscuta australis (Dodder) Provides Insight into the Evolution of Plant Parasitism.</title>
        <authorList>
            <person name="Liu H."/>
        </authorList>
    </citation>
    <scope>NUCLEOTIDE SEQUENCE [LARGE SCALE GENOMIC DNA]</scope>
    <source>
        <strain evidence="14">cv. Yunnan</strain>
        <tissue evidence="13">Vines</tissue>
    </source>
</reference>
<dbReference type="InterPro" id="IPR039047">
    <property type="entry name" value="PHAX"/>
</dbReference>
<dbReference type="GO" id="GO:0006408">
    <property type="term" value="P:snRNA export from nucleus"/>
    <property type="evidence" value="ECO:0007669"/>
    <property type="project" value="InterPro"/>
</dbReference>
<feature type="compositionally biased region" description="Basic residues" evidence="11">
    <location>
        <begin position="73"/>
        <end position="88"/>
    </location>
</feature>
<name>A0A328CYX8_9ASTE</name>
<dbReference type="Pfam" id="PF10258">
    <property type="entry name" value="PHAX_RNA-bd"/>
    <property type="match status" value="1"/>
</dbReference>
<keyword evidence="6" id="KW-0963">Cytoplasm</keyword>
<keyword evidence="14" id="KW-1185">Reference proteome</keyword>
<dbReference type="PANTHER" id="PTHR13135:SF0">
    <property type="entry name" value="PHOSPHORYLATED ADAPTER RNA EXPORT PROTEIN"/>
    <property type="match status" value="1"/>
</dbReference>
<comment type="caution">
    <text evidence="13">The sequence shown here is derived from an EMBL/GenBank/DDBJ whole genome shotgun (WGS) entry which is preliminary data.</text>
</comment>
<evidence type="ECO:0000313" key="13">
    <source>
        <dbReference type="EMBL" id="RAL37880.1"/>
    </source>
</evidence>
<feature type="region of interest" description="Disordered" evidence="11">
    <location>
        <begin position="190"/>
        <end position="217"/>
    </location>
</feature>
<evidence type="ECO:0000256" key="3">
    <source>
        <dbReference type="ARBA" id="ARBA00006094"/>
    </source>
</evidence>
<evidence type="ECO:0000256" key="5">
    <source>
        <dbReference type="ARBA" id="ARBA00022448"/>
    </source>
</evidence>
<gene>
    <name evidence="13" type="ORF">DM860_000574</name>
</gene>
<feature type="compositionally biased region" description="Basic and acidic residues" evidence="11">
    <location>
        <begin position="57"/>
        <end position="69"/>
    </location>
</feature>
<keyword evidence="5" id="KW-0813">Transport</keyword>
<evidence type="ECO:0000313" key="14">
    <source>
        <dbReference type="Proteomes" id="UP000249390"/>
    </source>
</evidence>
<evidence type="ECO:0000256" key="7">
    <source>
        <dbReference type="ARBA" id="ARBA00022884"/>
    </source>
</evidence>
<evidence type="ECO:0000256" key="1">
    <source>
        <dbReference type="ARBA" id="ARBA00004123"/>
    </source>
</evidence>
<protein>
    <recommendedName>
        <fullName evidence="4">Phosphorylated adapter RNA export protein</fullName>
    </recommendedName>
    <alternativeName>
        <fullName evidence="10">RNA U small nuclear RNA export adapter protein</fullName>
    </alternativeName>
</protein>
<dbReference type="GO" id="GO:0015031">
    <property type="term" value="P:protein transport"/>
    <property type="evidence" value="ECO:0007669"/>
    <property type="project" value="UniProtKB-KW"/>
</dbReference>
<dbReference type="AlphaFoldDB" id="A0A328CYX8"/>
<dbReference type="GO" id="GO:0005634">
    <property type="term" value="C:nucleus"/>
    <property type="evidence" value="ECO:0007669"/>
    <property type="project" value="UniProtKB-SubCell"/>
</dbReference>
<evidence type="ECO:0000256" key="4">
    <source>
        <dbReference type="ARBA" id="ARBA00016856"/>
    </source>
</evidence>
<dbReference type="InterPro" id="IPR019385">
    <property type="entry name" value="PHAX_RNA-binding_domain"/>
</dbReference>
<dbReference type="PANTHER" id="PTHR13135">
    <property type="entry name" value="CYTOSOLIC RESINIFERATOXIN BINDING PROTEIN RBP-26"/>
    <property type="match status" value="1"/>
</dbReference>
<feature type="region of interest" description="Disordered" evidence="11">
    <location>
        <begin position="45"/>
        <end position="99"/>
    </location>
</feature>
<evidence type="ECO:0000256" key="9">
    <source>
        <dbReference type="ARBA" id="ARBA00023242"/>
    </source>
</evidence>
<feature type="region of interest" description="Disordered" evidence="11">
    <location>
        <begin position="1"/>
        <end position="22"/>
    </location>
</feature>
<dbReference type="GO" id="GO:0005737">
    <property type="term" value="C:cytoplasm"/>
    <property type="evidence" value="ECO:0007669"/>
    <property type="project" value="UniProtKB-SubCell"/>
</dbReference>
<proteinExistence type="inferred from homology"/>
<dbReference type="GO" id="GO:0003723">
    <property type="term" value="F:RNA binding"/>
    <property type="evidence" value="ECO:0007669"/>
    <property type="project" value="UniProtKB-KW"/>
</dbReference>
<keyword evidence="7" id="KW-0694">RNA-binding</keyword>
<comment type="similarity">
    <text evidence="3">Belongs to the PHAX family.</text>
</comment>
<keyword evidence="8" id="KW-0653">Protein transport</keyword>
<dbReference type="InterPro" id="IPR038092">
    <property type="entry name" value="PHAX_RNA-binding_sf"/>
</dbReference>
<dbReference type="Gene3D" id="1.10.10.1440">
    <property type="entry name" value="PHAX RNA-binding domain"/>
    <property type="match status" value="1"/>
</dbReference>
<feature type="compositionally biased region" description="Polar residues" evidence="11">
    <location>
        <begin position="207"/>
        <end position="217"/>
    </location>
</feature>
<evidence type="ECO:0000256" key="2">
    <source>
        <dbReference type="ARBA" id="ARBA00004496"/>
    </source>
</evidence>
<evidence type="ECO:0000259" key="12">
    <source>
        <dbReference type="Pfam" id="PF10258"/>
    </source>
</evidence>
<keyword evidence="9" id="KW-0539">Nucleus</keyword>
<sequence>MEFGDGVPATLPGHENIDDGGDITMSEIEEGELVDMISKTDLGDNNVVIPETGSLETKVRSETLDKNESGSKMQRRRKNKKKKKKNNKNKGNNGTSSPNITDVNRFVINVCKRLREKKSYLVWTAVACLGVSALSDLVKEVDAIQASGGQKTSNGKRFREGGGILWNIIKLREPNAYKEIMKQGKEFEKQLRQVSKSKPGTKEATSHRSSGATTNQTLPDLFVSRMLPVRFAPPEDVRMPVRYDDLYGEEHVR</sequence>
<dbReference type="EMBL" id="NQVE01000215">
    <property type="protein sequence ID" value="RAL37880.1"/>
    <property type="molecule type" value="Genomic_DNA"/>
</dbReference>
<evidence type="ECO:0000256" key="6">
    <source>
        <dbReference type="ARBA" id="ARBA00022490"/>
    </source>
</evidence>
<organism evidence="13 14">
    <name type="scientific">Cuscuta australis</name>
    <dbReference type="NCBI Taxonomy" id="267555"/>
    <lineage>
        <taxon>Eukaryota</taxon>
        <taxon>Viridiplantae</taxon>
        <taxon>Streptophyta</taxon>
        <taxon>Embryophyta</taxon>
        <taxon>Tracheophyta</taxon>
        <taxon>Spermatophyta</taxon>
        <taxon>Magnoliopsida</taxon>
        <taxon>eudicotyledons</taxon>
        <taxon>Gunneridae</taxon>
        <taxon>Pentapetalae</taxon>
        <taxon>asterids</taxon>
        <taxon>lamiids</taxon>
        <taxon>Solanales</taxon>
        <taxon>Convolvulaceae</taxon>
        <taxon>Cuscuteae</taxon>
        <taxon>Cuscuta</taxon>
        <taxon>Cuscuta subgen. Grammica</taxon>
        <taxon>Cuscuta sect. Cleistogrammica</taxon>
    </lineage>
</organism>
<comment type="subcellular location">
    <subcellularLocation>
        <location evidence="2">Cytoplasm</location>
    </subcellularLocation>
    <subcellularLocation>
        <location evidence="1">Nucleus</location>
    </subcellularLocation>
</comment>
<evidence type="ECO:0000256" key="10">
    <source>
        <dbReference type="ARBA" id="ARBA00030834"/>
    </source>
</evidence>
<evidence type="ECO:0000256" key="11">
    <source>
        <dbReference type="SAM" id="MobiDB-lite"/>
    </source>
</evidence>
<dbReference type="Proteomes" id="UP000249390">
    <property type="component" value="Unassembled WGS sequence"/>
</dbReference>
<evidence type="ECO:0000256" key="8">
    <source>
        <dbReference type="ARBA" id="ARBA00022927"/>
    </source>
</evidence>